<feature type="domain" description="Nudix hydrolase" evidence="2">
    <location>
        <begin position="1"/>
        <end position="121"/>
    </location>
</feature>
<reference evidence="3 4" key="1">
    <citation type="journal article" date="2015" name="Nature">
        <title>rRNA introns, odd ribosomes, and small enigmatic genomes across a large radiation of phyla.</title>
        <authorList>
            <person name="Brown C.T."/>
            <person name="Hug L.A."/>
            <person name="Thomas B.C."/>
            <person name="Sharon I."/>
            <person name="Castelle C.J."/>
            <person name="Singh A."/>
            <person name="Wilkins M.J."/>
            <person name="Williams K.H."/>
            <person name="Banfield J.F."/>
        </authorList>
    </citation>
    <scope>NUCLEOTIDE SEQUENCE [LARGE SCALE GENOMIC DNA]</scope>
</reference>
<keyword evidence="1" id="KW-0378">Hydrolase</keyword>
<dbReference type="SUPFAM" id="SSF55811">
    <property type="entry name" value="Nudix"/>
    <property type="match status" value="1"/>
</dbReference>
<dbReference type="InterPro" id="IPR020084">
    <property type="entry name" value="NUDIX_hydrolase_CS"/>
</dbReference>
<gene>
    <name evidence="3" type="ORF">US53_C0007G0002</name>
</gene>
<organism evidence="3 4">
    <name type="scientific">Candidatus Woesebacteria bacterium GW2011_GWA1_37_7</name>
    <dbReference type="NCBI Taxonomy" id="1618545"/>
    <lineage>
        <taxon>Bacteria</taxon>
        <taxon>Candidatus Woeseibacteriota</taxon>
    </lineage>
</organism>
<dbReference type="InterPro" id="IPR000086">
    <property type="entry name" value="NUDIX_hydrolase_dom"/>
</dbReference>
<evidence type="ECO:0000256" key="1">
    <source>
        <dbReference type="ARBA" id="ARBA00022801"/>
    </source>
</evidence>
<dbReference type="AlphaFoldDB" id="A0A0G0H3M2"/>
<dbReference type="Gene3D" id="3.90.79.10">
    <property type="entry name" value="Nucleoside Triphosphate Pyrophosphohydrolase"/>
    <property type="match status" value="1"/>
</dbReference>
<dbReference type="Proteomes" id="UP000034591">
    <property type="component" value="Unassembled WGS sequence"/>
</dbReference>
<protein>
    <submittedName>
        <fullName evidence="3">PHP domain protein</fullName>
    </submittedName>
</protein>
<sequence length="121" mass="13694">MTMKEAASQVGLLSKKKVINFTFYCFITLNMKIWGFLKGHVKEEETIEDAALREMKEETGLQNIFIINKICSLIRESVEDGGETEAAMLHKVPNLIEISDVRGDLQIHSDFDIETSQDLGD</sequence>
<proteinExistence type="predicted"/>
<accession>A0A0G0H3M2</accession>
<dbReference type="EMBL" id="LBTI01000007">
    <property type="protein sequence ID" value="KKQ37863.1"/>
    <property type="molecule type" value="Genomic_DNA"/>
</dbReference>
<dbReference type="InterPro" id="IPR015797">
    <property type="entry name" value="NUDIX_hydrolase-like_dom_sf"/>
</dbReference>
<dbReference type="STRING" id="1618545.US53_C0007G0002"/>
<dbReference type="PROSITE" id="PS51462">
    <property type="entry name" value="NUDIX"/>
    <property type="match status" value="1"/>
</dbReference>
<name>A0A0G0H3M2_9BACT</name>
<dbReference type="Pfam" id="PF00293">
    <property type="entry name" value="NUDIX"/>
    <property type="match status" value="1"/>
</dbReference>
<evidence type="ECO:0000259" key="2">
    <source>
        <dbReference type="PROSITE" id="PS51462"/>
    </source>
</evidence>
<evidence type="ECO:0000313" key="4">
    <source>
        <dbReference type="Proteomes" id="UP000034591"/>
    </source>
</evidence>
<dbReference type="PROSITE" id="PS00893">
    <property type="entry name" value="NUDIX_BOX"/>
    <property type="match status" value="1"/>
</dbReference>
<dbReference type="GO" id="GO:0016787">
    <property type="term" value="F:hydrolase activity"/>
    <property type="evidence" value="ECO:0007669"/>
    <property type="project" value="UniProtKB-KW"/>
</dbReference>
<comment type="caution">
    <text evidence="3">The sequence shown here is derived from an EMBL/GenBank/DDBJ whole genome shotgun (WGS) entry which is preliminary data.</text>
</comment>
<evidence type="ECO:0000313" key="3">
    <source>
        <dbReference type="EMBL" id="KKQ37863.1"/>
    </source>
</evidence>